<proteinExistence type="predicted"/>
<evidence type="ECO:0000259" key="2">
    <source>
        <dbReference type="Pfam" id="PF02517"/>
    </source>
</evidence>
<dbReference type="GO" id="GO:0004175">
    <property type="term" value="F:endopeptidase activity"/>
    <property type="evidence" value="ECO:0007669"/>
    <property type="project" value="UniProtKB-ARBA"/>
</dbReference>
<accession>A0A928VU85</accession>
<dbReference type="GO" id="GO:0080120">
    <property type="term" value="P:CAAX-box protein maturation"/>
    <property type="evidence" value="ECO:0007669"/>
    <property type="project" value="UniProtKB-ARBA"/>
</dbReference>
<feature type="transmembrane region" description="Helical" evidence="1">
    <location>
        <begin position="60"/>
        <end position="82"/>
    </location>
</feature>
<dbReference type="EMBL" id="JADEXN010000067">
    <property type="protein sequence ID" value="MBE9040251.1"/>
    <property type="molecule type" value="Genomic_DNA"/>
</dbReference>
<name>A0A928VU85_9CYAN</name>
<organism evidence="3 4">
    <name type="scientific">Zarconia navalis LEGE 11467</name>
    <dbReference type="NCBI Taxonomy" id="1828826"/>
    <lineage>
        <taxon>Bacteria</taxon>
        <taxon>Bacillati</taxon>
        <taxon>Cyanobacteriota</taxon>
        <taxon>Cyanophyceae</taxon>
        <taxon>Oscillatoriophycideae</taxon>
        <taxon>Oscillatoriales</taxon>
        <taxon>Oscillatoriales incertae sedis</taxon>
        <taxon>Zarconia</taxon>
        <taxon>Zarconia navalis</taxon>
    </lineage>
</organism>
<dbReference type="PANTHER" id="PTHR43592">
    <property type="entry name" value="CAAX AMINO TERMINAL PROTEASE"/>
    <property type="match status" value="1"/>
</dbReference>
<dbReference type="Pfam" id="PF02517">
    <property type="entry name" value="Rce1-like"/>
    <property type="match status" value="1"/>
</dbReference>
<keyword evidence="1" id="KW-0472">Membrane</keyword>
<feature type="transmembrane region" description="Helical" evidence="1">
    <location>
        <begin position="185"/>
        <end position="205"/>
    </location>
</feature>
<dbReference type="RefSeq" id="WP_264320506.1">
    <property type="nucleotide sequence ID" value="NZ_JADEXN010000067.1"/>
</dbReference>
<keyword evidence="3" id="KW-0645">Protease</keyword>
<keyword evidence="4" id="KW-1185">Reference proteome</keyword>
<feature type="domain" description="CAAX prenyl protease 2/Lysostaphin resistance protein A-like" evidence="2">
    <location>
        <begin position="154"/>
        <end position="245"/>
    </location>
</feature>
<feature type="transmembrane region" description="Helical" evidence="1">
    <location>
        <begin position="145"/>
        <end position="165"/>
    </location>
</feature>
<feature type="transmembrane region" description="Helical" evidence="1">
    <location>
        <begin position="94"/>
        <end position="117"/>
    </location>
</feature>
<dbReference type="GO" id="GO:0008237">
    <property type="term" value="F:metallopeptidase activity"/>
    <property type="evidence" value="ECO:0007669"/>
    <property type="project" value="UniProtKB-KW"/>
</dbReference>
<keyword evidence="3" id="KW-0378">Hydrolase</keyword>
<dbReference type="PANTHER" id="PTHR43592:SF27">
    <property type="entry name" value="SLL0360 PROTEIN"/>
    <property type="match status" value="1"/>
</dbReference>
<keyword evidence="3" id="KW-0482">Metalloprotease</keyword>
<evidence type="ECO:0000313" key="4">
    <source>
        <dbReference type="Proteomes" id="UP000621799"/>
    </source>
</evidence>
<dbReference type="Proteomes" id="UP000621799">
    <property type="component" value="Unassembled WGS sequence"/>
</dbReference>
<feature type="transmembrane region" description="Helical" evidence="1">
    <location>
        <begin position="217"/>
        <end position="247"/>
    </location>
</feature>
<feature type="transmembrane region" description="Helical" evidence="1">
    <location>
        <begin position="267"/>
        <end position="295"/>
    </location>
</feature>
<dbReference type="InterPro" id="IPR003675">
    <property type="entry name" value="Rce1/LyrA-like_dom"/>
</dbReference>
<evidence type="ECO:0000313" key="3">
    <source>
        <dbReference type="EMBL" id="MBE9040251.1"/>
    </source>
</evidence>
<reference evidence="3" key="1">
    <citation type="submission" date="2020-10" db="EMBL/GenBank/DDBJ databases">
        <authorList>
            <person name="Castelo-Branco R."/>
            <person name="Eusebio N."/>
            <person name="Adriana R."/>
            <person name="Vieira A."/>
            <person name="Brugerolle De Fraissinette N."/>
            <person name="Rezende De Castro R."/>
            <person name="Schneider M.P."/>
            <person name="Vasconcelos V."/>
            <person name="Leao P.N."/>
        </authorList>
    </citation>
    <scope>NUCLEOTIDE SEQUENCE</scope>
    <source>
        <strain evidence="3">LEGE 11467</strain>
    </source>
</reference>
<protein>
    <submittedName>
        <fullName evidence="3">CPBP family intramembrane metalloprotease</fullName>
    </submittedName>
</protein>
<feature type="transmembrane region" description="Helical" evidence="1">
    <location>
        <begin position="20"/>
        <end position="40"/>
    </location>
</feature>
<sequence>METLIPLSPVARLLEGERSAFIKVAVFLGVWLGFWLPLAIPLMIQSQWRPFQPLKWEQKLPLLASLYLLVPLVVLAISPAGFASYSSYGSIGKWIVWLEANVGFLAAVSGLVVLFSIERSLGWVEWKLSPHLLEKIDDLDSDSALFLPRVLVPALLPILGLAVWIGGTEEFIFRGILLDLFWQDYSVWLSAAIVSLIFALLHLVWEVKETLPQLPGLWLMGMVLTLARIGDGGSLGLAVGLHAGWIWGISSFDTVLSARYTDKVPPWITGIAAKPLAGILGVGVLIATGVILALINARFPTDIW</sequence>
<keyword evidence="1" id="KW-1133">Transmembrane helix</keyword>
<gene>
    <name evidence="3" type="ORF">IQ235_05520</name>
</gene>
<comment type="caution">
    <text evidence="3">The sequence shown here is derived from an EMBL/GenBank/DDBJ whole genome shotgun (WGS) entry which is preliminary data.</text>
</comment>
<keyword evidence="1" id="KW-0812">Transmembrane</keyword>
<dbReference type="AlphaFoldDB" id="A0A928VU85"/>
<evidence type="ECO:0000256" key="1">
    <source>
        <dbReference type="SAM" id="Phobius"/>
    </source>
</evidence>